<evidence type="ECO:0000313" key="1">
    <source>
        <dbReference type="EMBL" id="KKS09750.1"/>
    </source>
</evidence>
<proteinExistence type="predicted"/>
<organism evidence="1 2">
    <name type="scientific">candidate division CPR2 bacterium GW2011_GWC1_41_48</name>
    <dbReference type="NCBI Taxonomy" id="1618344"/>
    <lineage>
        <taxon>Bacteria</taxon>
        <taxon>Bacteria division CPR2</taxon>
    </lineage>
</organism>
<dbReference type="AlphaFoldDB" id="A0A0G0W9W0"/>
<reference evidence="1 2" key="1">
    <citation type="journal article" date="2015" name="Nature">
        <title>rRNA introns, odd ribosomes, and small enigmatic genomes across a large radiation of phyla.</title>
        <authorList>
            <person name="Brown C.T."/>
            <person name="Hug L.A."/>
            <person name="Thomas B.C."/>
            <person name="Sharon I."/>
            <person name="Castelle C.J."/>
            <person name="Singh A."/>
            <person name="Wilkins M.J."/>
            <person name="Williams K.H."/>
            <person name="Banfield J.F."/>
        </authorList>
    </citation>
    <scope>NUCLEOTIDE SEQUENCE [LARGE SCALE GENOMIC DNA]</scope>
</reference>
<sequence length="169" mass="19251">MKQYIDMLNSVLLDDEEVREKVSHIARTREGVHLIEHRDSKIASTVGFFGQFLFKVNWGYVNRSQSVELIIPEIRLHRYESTWYKIQHYIEPDIKRFVLGDHLLGVLAIMNRLIEPASIVINCEDAKEKVIMAIYSNAIDTEPSNISFDKSAPAVSKSSTNLLSSSKAA</sequence>
<dbReference type="EMBL" id="LCBL01000001">
    <property type="protein sequence ID" value="KKS09750.1"/>
    <property type="molecule type" value="Genomic_DNA"/>
</dbReference>
<protein>
    <submittedName>
        <fullName evidence="1">Uncharacterized protein</fullName>
    </submittedName>
</protein>
<evidence type="ECO:0000313" key="2">
    <source>
        <dbReference type="Proteomes" id="UP000033869"/>
    </source>
</evidence>
<name>A0A0G0W9W0_UNCC2</name>
<accession>A0A0G0W9W0</accession>
<gene>
    <name evidence="1" type="ORF">UU65_C0001G0155</name>
</gene>
<dbReference type="Proteomes" id="UP000033869">
    <property type="component" value="Unassembled WGS sequence"/>
</dbReference>
<comment type="caution">
    <text evidence="1">The sequence shown here is derived from an EMBL/GenBank/DDBJ whole genome shotgun (WGS) entry which is preliminary data.</text>
</comment>